<dbReference type="GO" id="GO:0000976">
    <property type="term" value="F:transcription cis-regulatory region binding"/>
    <property type="evidence" value="ECO:0007669"/>
    <property type="project" value="TreeGrafter"/>
</dbReference>
<dbReference type="PRINTS" id="PR00455">
    <property type="entry name" value="HTHTETR"/>
</dbReference>
<dbReference type="PROSITE" id="PS50977">
    <property type="entry name" value="HTH_TETR_2"/>
    <property type="match status" value="1"/>
</dbReference>
<keyword evidence="2" id="KW-0238">DNA-binding</keyword>
<protein>
    <submittedName>
        <fullName evidence="4">Bacterial regulatory s, tetR family protein</fullName>
    </submittedName>
</protein>
<dbReference type="Gene3D" id="1.10.357.10">
    <property type="entry name" value="Tetracycline Repressor, domain 2"/>
    <property type="match status" value="1"/>
</dbReference>
<dbReference type="InterPro" id="IPR041347">
    <property type="entry name" value="MftR_C"/>
</dbReference>
<dbReference type="Proteomes" id="UP000006265">
    <property type="component" value="Unassembled WGS sequence"/>
</dbReference>
<dbReference type="RefSeq" id="WP_005629605.1">
    <property type="nucleotide sequence ID" value="NZ_AMRA01000095.1"/>
</dbReference>
<dbReference type="InterPro" id="IPR009057">
    <property type="entry name" value="Homeodomain-like_sf"/>
</dbReference>
<dbReference type="SUPFAM" id="SSF48498">
    <property type="entry name" value="Tetracyclin repressor-like, C-terminal domain"/>
    <property type="match status" value="1"/>
</dbReference>
<dbReference type="EMBL" id="AMRA01000095">
    <property type="protein sequence ID" value="EKF22651.1"/>
    <property type="molecule type" value="Genomic_DNA"/>
</dbReference>
<name>K5BEW2_MYCHD</name>
<keyword evidence="3" id="KW-0804">Transcription</keyword>
<sequence>MDDAAPNLRERKRARTREAIYEAAMELFEERPYAEVTVEDICERAEIGRATFFRFYGAKGALLLEFNRRLADRARAAVDAEGGPAPQRLRTVASVIADAWADSSPAMRAMAFDMLHRPDTPVGGETLHPELIALVAEIVADGQRRGELHGDQLGADFVATVVVTILAACVAHWFDTPDIDLRAAMGHTVELMLSGLQQG</sequence>
<dbReference type="STRING" id="1122247.GCA_000379865_04206"/>
<dbReference type="PANTHER" id="PTHR30055:SF234">
    <property type="entry name" value="HTH-TYPE TRANSCRIPTIONAL REGULATOR BETI"/>
    <property type="match status" value="1"/>
</dbReference>
<gene>
    <name evidence="4" type="ORF">C731_3391</name>
</gene>
<keyword evidence="1" id="KW-0805">Transcription regulation</keyword>
<dbReference type="SUPFAM" id="SSF46689">
    <property type="entry name" value="Homeodomain-like"/>
    <property type="match status" value="1"/>
</dbReference>
<evidence type="ECO:0000313" key="5">
    <source>
        <dbReference type="Proteomes" id="UP000006265"/>
    </source>
</evidence>
<dbReference type="Pfam" id="PF00440">
    <property type="entry name" value="TetR_N"/>
    <property type="match status" value="1"/>
</dbReference>
<dbReference type="PANTHER" id="PTHR30055">
    <property type="entry name" value="HTH-TYPE TRANSCRIPTIONAL REGULATOR RUTR"/>
    <property type="match status" value="1"/>
</dbReference>
<dbReference type="Pfam" id="PF17754">
    <property type="entry name" value="TetR_C_14"/>
    <property type="match status" value="1"/>
</dbReference>
<dbReference type="InterPro" id="IPR050109">
    <property type="entry name" value="HTH-type_TetR-like_transc_reg"/>
</dbReference>
<evidence type="ECO:0000256" key="2">
    <source>
        <dbReference type="ARBA" id="ARBA00023125"/>
    </source>
</evidence>
<evidence type="ECO:0000256" key="3">
    <source>
        <dbReference type="ARBA" id="ARBA00023163"/>
    </source>
</evidence>
<evidence type="ECO:0000313" key="4">
    <source>
        <dbReference type="EMBL" id="EKF22651.1"/>
    </source>
</evidence>
<keyword evidence="5" id="KW-1185">Reference proteome</keyword>
<dbReference type="AlphaFoldDB" id="K5BEW2"/>
<dbReference type="PATRIC" id="fig|1122247.3.peg.3253"/>
<organism evidence="4 5">
    <name type="scientific">Mycolicibacterium hassiacum (strain DSM 44199 / CIP 105218 / JCM 12690 / 3849)</name>
    <name type="common">Mycobacterium hassiacum</name>
    <dbReference type="NCBI Taxonomy" id="1122247"/>
    <lineage>
        <taxon>Bacteria</taxon>
        <taxon>Bacillati</taxon>
        <taxon>Actinomycetota</taxon>
        <taxon>Actinomycetes</taxon>
        <taxon>Mycobacteriales</taxon>
        <taxon>Mycobacteriaceae</taxon>
        <taxon>Mycolicibacterium</taxon>
    </lineage>
</organism>
<dbReference type="GO" id="GO:0003700">
    <property type="term" value="F:DNA-binding transcription factor activity"/>
    <property type="evidence" value="ECO:0007669"/>
    <property type="project" value="TreeGrafter"/>
</dbReference>
<proteinExistence type="predicted"/>
<evidence type="ECO:0000256" key="1">
    <source>
        <dbReference type="ARBA" id="ARBA00023015"/>
    </source>
</evidence>
<comment type="caution">
    <text evidence="4">The sequence shown here is derived from an EMBL/GenBank/DDBJ whole genome shotgun (WGS) entry which is preliminary data.</text>
</comment>
<reference evidence="4 5" key="1">
    <citation type="journal article" date="2012" name="J. Bacteriol.">
        <title>Genome sequence of Mycobacterium hassiacum DSM 44199, a rare source of heat-stable mycobacterial proteins.</title>
        <authorList>
            <person name="Tiago I."/>
            <person name="Maranha A."/>
            <person name="Mendes V."/>
            <person name="Alarico S."/>
            <person name="Moynihan P.J."/>
            <person name="Clarke A.J."/>
            <person name="Macedo-Ribeiro S."/>
            <person name="Pereira P.J."/>
            <person name="Empadinhas N."/>
        </authorList>
    </citation>
    <scope>NUCLEOTIDE SEQUENCE [LARGE SCALE GENOMIC DNA]</scope>
    <source>
        <strain evidence="5">DSM 44199 / CIP 105218 / JCM 12690 / 3849</strain>
    </source>
</reference>
<dbReference type="InterPro" id="IPR001647">
    <property type="entry name" value="HTH_TetR"/>
</dbReference>
<dbReference type="OrthoDB" id="4214267at2"/>
<dbReference type="eggNOG" id="COG1309">
    <property type="taxonomic scope" value="Bacteria"/>
</dbReference>
<dbReference type="InterPro" id="IPR036271">
    <property type="entry name" value="Tet_transcr_reg_TetR-rel_C_sf"/>
</dbReference>
<accession>K5BEW2</accession>